<gene>
    <name evidence="3" type="ORF">EG328_009476</name>
</gene>
<evidence type="ECO:0000313" key="4">
    <source>
        <dbReference type="Proteomes" id="UP000447873"/>
    </source>
</evidence>
<dbReference type="InterPro" id="IPR009737">
    <property type="entry name" value="Aim32/Apd1-like"/>
</dbReference>
<dbReference type="Proteomes" id="UP000447873">
    <property type="component" value="Unassembled WGS sequence"/>
</dbReference>
<evidence type="ECO:0000256" key="2">
    <source>
        <dbReference type="ARBA" id="ARBA00040895"/>
    </source>
</evidence>
<dbReference type="InterPro" id="IPR036249">
    <property type="entry name" value="Thioredoxin-like_sf"/>
</dbReference>
<evidence type="ECO:0000256" key="1">
    <source>
        <dbReference type="ARBA" id="ARBA00038208"/>
    </source>
</evidence>
<dbReference type="AlphaFoldDB" id="A0A8H3YM15"/>
<comment type="caution">
    <text evidence="3">The sequence shown here is derived from an EMBL/GenBank/DDBJ whole genome shotgun (WGS) entry which is preliminary data.</text>
</comment>
<dbReference type="CDD" id="cd03062">
    <property type="entry name" value="TRX_Fd_Sucrase"/>
    <property type="match status" value="1"/>
</dbReference>
<dbReference type="PANTHER" id="PTHR31902:SF7">
    <property type="entry name" value="ALTERED INHERITANCE OF MITOCHONDRIA PROTEIN 32"/>
    <property type="match status" value="1"/>
</dbReference>
<organism evidence="3 4">
    <name type="scientific">Venturia inaequalis</name>
    <name type="common">Apple scab fungus</name>
    <dbReference type="NCBI Taxonomy" id="5025"/>
    <lineage>
        <taxon>Eukaryota</taxon>
        <taxon>Fungi</taxon>
        <taxon>Dikarya</taxon>
        <taxon>Ascomycota</taxon>
        <taxon>Pezizomycotina</taxon>
        <taxon>Dothideomycetes</taxon>
        <taxon>Pleosporomycetidae</taxon>
        <taxon>Venturiales</taxon>
        <taxon>Venturiaceae</taxon>
        <taxon>Venturia</taxon>
    </lineage>
</organism>
<dbReference type="EMBL" id="WNWS01000570">
    <property type="protein sequence ID" value="KAE9965695.1"/>
    <property type="molecule type" value="Genomic_DNA"/>
</dbReference>
<dbReference type="Pfam" id="PF06999">
    <property type="entry name" value="Suc_Fer-like"/>
    <property type="match status" value="1"/>
</dbReference>
<sequence>MRRSAQAILSRSIRPHTRPWPRYTQQPQYAKRQTSTLPTVELCPEPSCECRPTPEGLDIDHVSPMTKPYYDEHVIISTGTSNWTSRLDEDTDTGAAYQAMRYFLNVTPRPDGSRRFGELYNPAQSVLISNSSFKPTHPHPSPFGLKNDQDSWERRSQRLGENLDITDGGEEVQMPKDKALSIPRLDTLASKVETRTFLPPAARAPKTPTSIYTFPSGKYVTIPATNDVQTYYSYIRRFIKNFVSSRKLHPELKEMTALSGDSELSDHLLRGQEFHLEQASVMDVVILICGHGNRDQRCGVLGPLLQAEFQEKLPKFGITLAESNAGKQSLSKGTPKLGSSRDDKMSARVGLISHIGGHKWAGNLIIYFPIYYREHPQAKHPLKGKGIWYGRVEPWHVEGIIEQTIKEGNIIRELFRGGMPGVRLSKEGELEVAEEGQALTPISPQQWLPKGSR</sequence>
<protein>
    <recommendedName>
        <fullName evidence="2">Altered inheritance of mitochondria protein 32</fullName>
    </recommendedName>
</protein>
<proteinExistence type="inferred from homology"/>
<dbReference type="Gene3D" id="3.40.30.10">
    <property type="entry name" value="Glutaredoxin"/>
    <property type="match status" value="1"/>
</dbReference>
<evidence type="ECO:0000313" key="3">
    <source>
        <dbReference type="EMBL" id="KAE9965695.1"/>
    </source>
</evidence>
<reference evidence="3 4" key="1">
    <citation type="submission" date="2018-12" db="EMBL/GenBank/DDBJ databases">
        <title>Venturia inaequalis Genome Resource.</title>
        <authorList>
            <person name="Lichtner F.J."/>
        </authorList>
    </citation>
    <scope>NUCLEOTIDE SEQUENCE [LARGE SCALE GENOMIC DNA]</scope>
    <source>
        <strain evidence="3 4">120213</strain>
    </source>
</reference>
<dbReference type="PANTHER" id="PTHR31902">
    <property type="entry name" value="ACTIN PATCHES DISTAL PROTEIN 1"/>
    <property type="match status" value="1"/>
</dbReference>
<name>A0A8H3YM15_VENIN</name>
<accession>A0A8H3YM15</accession>
<comment type="similarity">
    <text evidence="1">Belongs to the AIM32 family.</text>
</comment>
<dbReference type="SUPFAM" id="SSF52833">
    <property type="entry name" value="Thioredoxin-like"/>
    <property type="match status" value="1"/>
</dbReference>